<keyword evidence="4 5" id="KW-0408">Iron</keyword>
<keyword evidence="2 5" id="KW-0479">Metal-binding</keyword>
<dbReference type="InterPro" id="IPR050651">
    <property type="entry name" value="Plant_Cytochrome_P450_Monoox"/>
</dbReference>
<evidence type="ECO:0000256" key="1">
    <source>
        <dbReference type="ARBA" id="ARBA00022617"/>
    </source>
</evidence>
<dbReference type="GO" id="GO:0016020">
    <property type="term" value="C:membrane"/>
    <property type="evidence" value="ECO:0000318"/>
    <property type="project" value="GO_Central"/>
</dbReference>
<dbReference type="InterPro" id="IPR017972">
    <property type="entry name" value="Cyt_P450_CS"/>
</dbReference>
<accession>U5DFM4</accession>
<dbReference type="InterPro" id="IPR036396">
    <property type="entry name" value="Cyt_P450_sf"/>
</dbReference>
<protein>
    <recommendedName>
        <fullName evidence="10">Cytochrome P450</fullName>
    </recommendedName>
</protein>
<dbReference type="HOGENOM" id="CLU_001570_4_0_1"/>
<feature type="signal peptide" evidence="7">
    <location>
        <begin position="1"/>
        <end position="21"/>
    </location>
</feature>
<name>U5DFM4_AMBTC</name>
<dbReference type="CDD" id="cd20618">
    <property type="entry name" value="CYP71_clan"/>
    <property type="match status" value="1"/>
</dbReference>
<dbReference type="GO" id="GO:0016709">
    <property type="term" value="F:oxidoreductase activity, acting on paired donors, with incorporation or reduction of molecular oxygen, NAD(P)H as one donor, and incorporation of one atom of oxygen"/>
    <property type="evidence" value="ECO:0000318"/>
    <property type="project" value="GO_Central"/>
</dbReference>
<keyword evidence="9" id="KW-1185">Reference proteome</keyword>
<dbReference type="eggNOG" id="KOG0156">
    <property type="taxonomic scope" value="Eukaryota"/>
</dbReference>
<feature type="binding site" description="axial binding residue" evidence="5">
    <location>
        <position position="437"/>
    </location>
    <ligand>
        <name>heme</name>
        <dbReference type="ChEBI" id="CHEBI:30413"/>
    </ligand>
    <ligandPart>
        <name>Fe</name>
        <dbReference type="ChEBI" id="CHEBI:18248"/>
    </ligandPart>
</feature>
<evidence type="ECO:0000256" key="2">
    <source>
        <dbReference type="ARBA" id="ARBA00022723"/>
    </source>
</evidence>
<dbReference type="Gene3D" id="1.10.630.10">
    <property type="entry name" value="Cytochrome P450"/>
    <property type="match status" value="1"/>
</dbReference>
<dbReference type="InterPro" id="IPR001128">
    <property type="entry name" value="Cyt_P450"/>
</dbReference>
<feature type="chain" id="PRO_5004659226" description="Cytochrome P450" evidence="7">
    <location>
        <begin position="22"/>
        <end position="500"/>
    </location>
</feature>
<dbReference type="OMA" id="HHIGRER"/>
<comment type="similarity">
    <text evidence="6">Belongs to the cytochrome P450 family.</text>
</comment>
<organism evidence="8 9">
    <name type="scientific">Amborella trichopoda</name>
    <dbReference type="NCBI Taxonomy" id="13333"/>
    <lineage>
        <taxon>Eukaryota</taxon>
        <taxon>Viridiplantae</taxon>
        <taxon>Streptophyta</taxon>
        <taxon>Embryophyta</taxon>
        <taxon>Tracheophyta</taxon>
        <taxon>Spermatophyta</taxon>
        <taxon>Magnoliopsida</taxon>
        <taxon>Amborellales</taxon>
        <taxon>Amborellaceae</taxon>
        <taxon>Amborella</taxon>
    </lineage>
</organism>
<dbReference type="PRINTS" id="PR00463">
    <property type="entry name" value="EP450I"/>
</dbReference>
<dbReference type="PROSITE" id="PS00086">
    <property type="entry name" value="CYTOCHROME_P450"/>
    <property type="match status" value="1"/>
</dbReference>
<dbReference type="Gramene" id="ERN20262">
    <property type="protein sequence ID" value="ERN20262"/>
    <property type="gene ID" value="AMTR_s00066p00164380"/>
</dbReference>
<keyword evidence="7" id="KW-0732">Signal</keyword>
<dbReference type="AlphaFoldDB" id="U5DFM4"/>
<evidence type="ECO:0000256" key="7">
    <source>
        <dbReference type="SAM" id="SignalP"/>
    </source>
</evidence>
<dbReference type="GO" id="GO:0005506">
    <property type="term" value="F:iron ion binding"/>
    <property type="evidence" value="ECO:0007669"/>
    <property type="project" value="InterPro"/>
</dbReference>
<dbReference type="PANTHER" id="PTHR47947:SF51">
    <property type="entry name" value="CYTOCHROME P450"/>
    <property type="match status" value="1"/>
</dbReference>
<evidence type="ECO:0000256" key="5">
    <source>
        <dbReference type="PIRSR" id="PIRSR602401-1"/>
    </source>
</evidence>
<reference evidence="9" key="1">
    <citation type="journal article" date="2013" name="Science">
        <title>The Amborella genome and the evolution of flowering plants.</title>
        <authorList>
            <consortium name="Amborella Genome Project"/>
        </authorList>
    </citation>
    <scope>NUCLEOTIDE SEQUENCE [LARGE SCALE GENOMIC DNA]</scope>
</reference>
<dbReference type="Pfam" id="PF00067">
    <property type="entry name" value="p450"/>
    <property type="match status" value="1"/>
</dbReference>
<dbReference type="FunFam" id="1.10.630.10:FF:000026">
    <property type="entry name" value="Cytochrome P450 82C4"/>
    <property type="match status" value="1"/>
</dbReference>
<keyword evidence="6" id="KW-0503">Monooxygenase</keyword>
<evidence type="ECO:0000256" key="3">
    <source>
        <dbReference type="ARBA" id="ARBA00023002"/>
    </source>
</evidence>
<comment type="cofactor">
    <cofactor evidence="5">
        <name>heme</name>
        <dbReference type="ChEBI" id="CHEBI:30413"/>
    </cofactor>
</comment>
<dbReference type="OrthoDB" id="1055148at2759"/>
<dbReference type="GO" id="GO:0020037">
    <property type="term" value="F:heme binding"/>
    <property type="evidence" value="ECO:0007669"/>
    <property type="project" value="InterPro"/>
</dbReference>
<gene>
    <name evidence="8" type="ORF">AMTR_s00066p00164380</name>
</gene>
<proteinExistence type="inferred from homology"/>
<evidence type="ECO:0008006" key="10">
    <source>
        <dbReference type="Google" id="ProtNLM"/>
    </source>
</evidence>
<dbReference type="SUPFAM" id="SSF48264">
    <property type="entry name" value="Cytochrome P450"/>
    <property type="match status" value="1"/>
</dbReference>
<dbReference type="PANTHER" id="PTHR47947">
    <property type="entry name" value="CYTOCHROME P450 82C3-RELATED"/>
    <property type="match status" value="1"/>
</dbReference>
<evidence type="ECO:0000313" key="9">
    <source>
        <dbReference type="Proteomes" id="UP000017836"/>
    </source>
</evidence>
<keyword evidence="1 5" id="KW-0349">Heme</keyword>
<dbReference type="PRINTS" id="PR00385">
    <property type="entry name" value="P450"/>
</dbReference>
<sequence length="500" mass="56607">MDLMLLLAILLSLSSLYVIRSKASNANLPPGPRALPFIGHFHLLKSPLARSLSHLSSKYGPIFSLRLGMKPVVVVSSPSLAQECFTKNDLPFASRPRLAVGKYLGYDYNTVVMGPYGAHWRTVRKIQTLELLSLKKVEMFAEVRYEEVSSLLRNLVESSDREAVVNMKDKINETIFSVIVKMVANKSYYGCDGVDNREDAKEFREAIDETFMLMGQLNLGDYIPSLGWLDLQGLIRLMKALHRKRDRILQGLVDEHRKLRSEGEIFMPDFVHMLLDMKEKDPEYFTDNLIKSVFVVMITAGTETTAGTLEWALALLLNHPEALHRAQTELDHHIGRERLVQESDLSKLEYLRAIINETLRLYPPGPTIHESTEKCTLAGYTVPKGTMLLVNSYCIHRDPDSWPEPLSFKPERFMGSGIDIKGHDFRMIPFGSGRRSCPGMGLALRSVEYVLASLLHGFEWRRESPELIDMTEGGGLSLPRMVPLRAIVTRRLSPHVYPIV</sequence>
<dbReference type="Proteomes" id="UP000017836">
    <property type="component" value="Unassembled WGS sequence"/>
</dbReference>
<evidence type="ECO:0000256" key="4">
    <source>
        <dbReference type="ARBA" id="ARBA00023004"/>
    </source>
</evidence>
<keyword evidence="3 6" id="KW-0560">Oxidoreductase</keyword>
<evidence type="ECO:0000313" key="8">
    <source>
        <dbReference type="EMBL" id="ERN20262.1"/>
    </source>
</evidence>
<dbReference type="InterPro" id="IPR002401">
    <property type="entry name" value="Cyt_P450_E_grp-I"/>
</dbReference>
<evidence type="ECO:0000256" key="6">
    <source>
        <dbReference type="RuleBase" id="RU000461"/>
    </source>
</evidence>
<dbReference type="EMBL" id="KI392060">
    <property type="protein sequence ID" value="ERN20262.1"/>
    <property type="molecule type" value="Genomic_DNA"/>
</dbReference>
<dbReference type="KEGG" id="atr:18448672"/>